<keyword evidence="6" id="KW-1185">Reference proteome</keyword>
<dbReference type="InterPro" id="IPR041698">
    <property type="entry name" value="Methyltransf_25"/>
</dbReference>
<dbReference type="EC" id="2.1.1.-" evidence="5"/>
<dbReference type="InterPro" id="IPR029063">
    <property type="entry name" value="SAM-dependent_MTases_sf"/>
</dbReference>
<proteinExistence type="predicted"/>
<keyword evidence="2 5" id="KW-0808">Transferase</keyword>
<dbReference type="RefSeq" id="WP_379899643.1">
    <property type="nucleotide sequence ID" value="NZ_JBHRTR010000023.1"/>
</dbReference>
<evidence type="ECO:0000259" key="4">
    <source>
        <dbReference type="Pfam" id="PF13649"/>
    </source>
</evidence>
<feature type="domain" description="Methyltransferase" evidence="4">
    <location>
        <begin position="53"/>
        <end position="145"/>
    </location>
</feature>
<evidence type="ECO:0000256" key="1">
    <source>
        <dbReference type="ARBA" id="ARBA00022603"/>
    </source>
</evidence>
<evidence type="ECO:0000256" key="2">
    <source>
        <dbReference type="ARBA" id="ARBA00022679"/>
    </source>
</evidence>
<dbReference type="PANTHER" id="PTHR43464">
    <property type="entry name" value="METHYLTRANSFERASE"/>
    <property type="match status" value="1"/>
</dbReference>
<keyword evidence="3" id="KW-0949">S-adenosyl-L-methionine</keyword>
<evidence type="ECO:0000313" key="5">
    <source>
        <dbReference type="EMBL" id="MFC3227473.1"/>
    </source>
</evidence>
<dbReference type="GO" id="GO:0008168">
    <property type="term" value="F:methyltransferase activity"/>
    <property type="evidence" value="ECO:0007669"/>
    <property type="project" value="UniProtKB-KW"/>
</dbReference>
<evidence type="ECO:0000256" key="3">
    <source>
        <dbReference type="ARBA" id="ARBA00022691"/>
    </source>
</evidence>
<dbReference type="Pfam" id="PF13649">
    <property type="entry name" value="Methyltransf_25"/>
    <property type="match status" value="1"/>
</dbReference>
<accession>A0ABV7KYI4</accession>
<keyword evidence="1 5" id="KW-0489">Methyltransferase</keyword>
<dbReference type="Proteomes" id="UP001595528">
    <property type="component" value="Unassembled WGS sequence"/>
</dbReference>
<sequence length="283" mass="29861">MTAAAESGNPQADRWNGVAGRNWVAAQAMLDALFAPLQARLVEVARAEAPAHVLDIGCGTGGTTLAVARALAGSGRCTGIDISAPMLEAARAGAAEAGVDAAFVLADAQVHDFPPAQYDLLLSRFGVMFFADPVAAFGNLRRAARGGARMLLHAWRDAAANPFMTAAERAAAPHLPDLPPRQPDGPGQFAFGDEGRVRGLLADSGWTKIEIRPLDLPLSMPEAHLESYLNRLGPVGAMLQDADPELRQRVLAAVRPAFAPFVADGQVRFTAACWEIEARNPGR</sequence>
<reference evidence="6" key="1">
    <citation type="journal article" date="2019" name="Int. J. Syst. Evol. Microbiol.">
        <title>The Global Catalogue of Microorganisms (GCM) 10K type strain sequencing project: providing services to taxonomists for standard genome sequencing and annotation.</title>
        <authorList>
            <consortium name="The Broad Institute Genomics Platform"/>
            <consortium name="The Broad Institute Genome Sequencing Center for Infectious Disease"/>
            <person name="Wu L."/>
            <person name="Ma J."/>
        </authorList>
    </citation>
    <scope>NUCLEOTIDE SEQUENCE [LARGE SCALE GENOMIC DNA]</scope>
    <source>
        <strain evidence="6">KCTC 42964</strain>
    </source>
</reference>
<evidence type="ECO:0000313" key="6">
    <source>
        <dbReference type="Proteomes" id="UP001595528"/>
    </source>
</evidence>
<comment type="caution">
    <text evidence="5">The sequence shown here is derived from an EMBL/GenBank/DDBJ whole genome shotgun (WGS) entry which is preliminary data.</text>
</comment>
<organism evidence="5 6">
    <name type="scientific">Marinibaculum pumilum</name>
    <dbReference type="NCBI Taxonomy" id="1766165"/>
    <lineage>
        <taxon>Bacteria</taxon>
        <taxon>Pseudomonadati</taxon>
        <taxon>Pseudomonadota</taxon>
        <taxon>Alphaproteobacteria</taxon>
        <taxon>Rhodospirillales</taxon>
        <taxon>Rhodospirillaceae</taxon>
        <taxon>Marinibaculum</taxon>
    </lineage>
</organism>
<dbReference type="Gene3D" id="3.40.50.150">
    <property type="entry name" value="Vaccinia Virus protein VP39"/>
    <property type="match status" value="1"/>
</dbReference>
<protein>
    <submittedName>
        <fullName evidence="5">Class I SAM-dependent methyltransferase</fullName>
        <ecNumber evidence="5">2.1.1.-</ecNumber>
    </submittedName>
</protein>
<dbReference type="PANTHER" id="PTHR43464:SF19">
    <property type="entry name" value="UBIQUINONE BIOSYNTHESIS O-METHYLTRANSFERASE, MITOCHONDRIAL"/>
    <property type="match status" value="1"/>
</dbReference>
<dbReference type="GO" id="GO:0032259">
    <property type="term" value="P:methylation"/>
    <property type="evidence" value="ECO:0007669"/>
    <property type="project" value="UniProtKB-KW"/>
</dbReference>
<dbReference type="SUPFAM" id="SSF53335">
    <property type="entry name" value="S-adenosyl-L-methionine-dependent methyltransferases"/>
    <property type="match status" value="1"/>
</dbReference>
<dbReference type="EMBL" id="JBHRTR010000023">
    <property type="protein sequence ID" value="MFC3227473.1"/>
    <property type="molecule type" value="Genomic_DNA"/>
</dbReference>
<dbReference type="CDD" id="cd02440">
    <property type="entry name" value="AdoMet_MTases"/>
    <property type="match status" value="1"/>
</dbReference>
<gene>
    <name evidence="5" type="ORF">ACFOGJ_09545</name>
</gene>
<name>A0ABV7KYI4_9PROT</name>